<accession>A0A2I0JV14</accession>
<reference evidence="2 3" key="1">
    <citation type="submission" date="2017-11" db="EMBL/GenBank/DDBJ databases">
        <title>De-novo sequencing of pomegranate (Punica granatum L.) genome.</title>
        <authorList>
            <person name="Akparov Z."/>
            <person name="Amiraslanov A."/>
            <person name="Hajiyeva S."/>
            <person name="Abbasov M."/>
            <person name="Kaur K."/>
            <person name="Hamwieh A."/>
            <person name="Solovyev V."/>
            <person name="Salamov A."/>
            <person name="Braich B."/>
            <person name="Kosarev P."/>
            <person name="Mahmoud A."/>
            <person name="Hajiyev E."/>
            <person name="Babayeva S."/>
            <person name="Izzatullayeva V."/>
            <person name="Mammadov A."/>
            <person name="Mammadov A."/>
            <person name="Sharifova S."/>
            <person name="Ojaghi J."/>
            <person name="Eynullazada K."/>
            <person name="Bayramov B."/>
            <person name="Abdulazimova A."/>
            <person name="Shahmuradov I."/>
        </authorList>
    </citation>
    <scope>NUCLEOTIDE SEQUENCE [LARGE SCALE GENOMIC DNA]</scope>
    <source>
        <strain evidence="3">cv. AG2017</strain>
        <tissue evidence="2">Leaf</tissue>
    </source>
</reference>
<gene>
    <name evidence="2" type="ORF">CRG98_019439</name>
</gene>
<protein>
    <submittedName>
        <fullName evidence="2">Uncharacterized protein</fullName>
    </submittedName>
</protein>
<name>A0A2I0JV14_PUNGR</name>
<evidence type="ECO:0000256" key="1">
    <source>
        <dbReference type="SAM" id="MobiDB-lite"/>
    </source>
</evidence>
<dbReference type="AlphaFoldDB" id="A0A2I0JV14"/>
<sequence length="98" mass="11450">MSYTREIVDFLKQNLDVFAWETFNMPRIDPSLITHYLIIKEGVRPVVHVWTRISYRWDPHACTQIARLGSAHLPEGRATDTRENESPIPVYDPEVEGR</sequence>
<keyword evidence="3" id="KW-1185">Reference proteome</keyword>
<feature type="region of interest" description="Disordered" evidence="1">
    <location>
        <begin position="73"/>
        <end position="98"/>
    </location>
</feature>
<evidence type="ECO:0000313" key="3">
    <source>
        <dbReference type="Proteomes" id="UP000233551"/>
    </source>
</evidence>
<proteinExistence type="predicted"/>
<evidence type="ECO:0000313" key="2">
    <source>
        <dbReference type="EMBL" id="PKI60169.1"/>
    </source>
</evidence>
<dbReference type="Proteomes" id="UP000233551">
    <property type="component" value="Unassembled WGS sequence"/>
</dbReference>
<feature type="compositionally biased region" description="Basic and acidic residues" evidence="1">
    <location>
        <begin position="74"/>
        <end position="85"/>
    </location>
</feature>
<dbReference type="EMBL" id="PGOL01001182">
    <property type="protein sequence ID" value="PKI60169.1"/>
    <property type="molecule type" value="Genomic_DNA"/>
</dbReference>
<comment type="caution">
    <text evidence="2">The sequence shown here is derived from an EMBL/GenBank/DDBJ whole genome shotgun (WGS) entry which is preliminary data.</text>
</comment>
<organism evidence="2 3">
    <name type="scientific">Punica granatum</name>
    <name type="common">Pomegranate</name>
    <dbReference type="NCBI Taxonomy" id="22663"/>
    <lineage>
        <taxon>Eukaryota</taxon>
        <taxon>Viridiplantae</taxon>
        <taxon>Streptophyta</taxon>
        <taxon>Embryophyta</taxon>
        <taxon>Tracheophyta</taxon>
        <taxon>Spermatophyta</taxon>
        <taxon>Magnoliopsida</taxon>
        <taxon>eudicotyledons</taxon>
        <taxon>Gunneridae</taxon>
        <taxon>Pentapetalae</taxon>
        <taxon>rosids</taxon>
        <taxon>malvids</taxon>
        <taxon>Myrtales</taxon>
        <taxon>Lythraceae</taxon>
        <taxon>Punica</taxon>
    </lineage>
</organism>